<gene>
    <name evidence="6" type="ORF">KHY36_07360</name>
</gene>
<comment type="subcellular location">
    <subcellularLocation>
        <location evidence="1">Membrane</location>
        <topology evidence="1">Multi-pass membrane protein</topology>
    </subcellularLocation>
</comment>
<evidence type="ECO:0000256" key="3">
    <source>
        <dbReference type="ARBA" id="ARBA00022989"/>
    </source>
</evidence>
<evidence type="ECO:0000313" key="7">
    <source>
        <dbReference type="Proteomes" id="UP000759273"/>
    </source>
</evidence>
<feature type="transmembrane region" description="Helical" evidence="5">
    <location>
        <begin position="111"/>
        <end position="128"/>
    </location>
</feature>
<proteinExistence type="predicted"/>
<keyword evidence="2 5" id="KW-0812">Transmembrane</keyword>
<dbReference type="AlphaFoldDB" id="A0A943HHU2"/>
<dbReference type="GO" id="GO:0005385">
    <property type="term" value="F:zinc ion transmembrane transporter activity"/>
    <property type="evidence" value="ECO:0007669"/>
    <property type="project" value="TreeGrafter"/>
</dbReference>
<dbReference type="Proteomes" id="UP000759273">
    <property type="component" value="Unassembled WGS sequence"/>
</dbReference>
<evidence type="ECO:0000256" key="5">
    <source>
        <dbReference type="SAM" id="Phobius"/>
    </source>
</evidence>
<dbReference type="PANTHER" id="PTHR11040:SF205">
    <property type="entry name" value="ZINC TRANSPORTER ZUPT"/>
    <property type="match status" value="1"/>
</dbReference>
<evidence type="ECO:0000256" key="1">
    <source>
        <dbReference type="ARBA" id="ARBA00004141"/>
    </source>
</evidence>
<name>A0A943HHU2_9FIRM</name>
<feature type="transmembrane region" description="Helical" evidence="5">
    <location>
        <begin position="70"/>
        <end position="91"/>
    </location>
</feature>
<dbReference type="GO" id="GO:0016020">
    <property type="term" value="C:membrane"/>
    <property type="evidence" value="ECO:0007669"/>
    <property type="project" value="UniProtKB-SubCell"/>
</dbReference>
<reference evidence="6" key="1">
    <citation type="submission" date="2021-02" db="EMBL/GenBank/DDBJ databases">
        <title>Infant gut strain persistence is associated with maternal origin, phylogeny, and functional potential including surface adhesion and iron acquisition.</title>
        <authorList>
            <person name="Lou Y.C."/>
        </authorList>
    </citation>
    <scope>NUCLEOTIDE SEQUENCE</scope>
    <source>
        <strain evidence="6">L3_101_000M1_dasL3_101_000M1_concoct_87</strain>
    </source>
</reference>
<evidence type="ECO:0000256" key="4">
    <source>
        <dbReference type="ARBA" id="ARBA00023136"/>
    </source>
</evidence>
<feature type="transmembrane region" description="Helical" evidence="5">
    <location>
        <begin position="205"/>
        <end position="227"/>
    </location>
</feature>
<evidence type="ECO:0000313" key="6">
    <source>
        <dbReference type="EMBL" id="MBS5332328.1"/>
    </source>
</evidence>
<sequence length="259" mass="26095">MQTSPIVLTTIAGLSTGLGGALAVLCTPTERLLAASAGFAGGVMLTASLTDLLPEALDFYAAYLPPLGSGGAAVSLLALGMLTAALLGRLLPEESELADRFGQGRDPARAAAMRTALITGAALLLHNFPEGVLTFFAGTADPALGLRTAAAIALHNIPEGLAVAVPFAYATRSRAASVLAALVSGLAEPLGAVLAWLFLRRFFTPGFLTGTVVLAAGIMVWVALAQLLPQAMAAKHRAAGIFGAAAGTLLMLLGIAALP</sequence>
<dbReference type="InterPro" id="IPR003689">
    <property type="entry name" value="ZIP"/>
</dbReference>
<keyword evidence="4 5" id="KW-0472">Membrane</keyword>
<feature type="transmembrane region" description="Helical" evidence="5">
    <location>
        <begin position="176"/>
        <end position="199"/>
    </location>
</feature>
<protein>
    <submittedName>
        <fullName evidence="6">ZIP family metal transporter</fullName>
    </submittedName>
</protein>
<feature type="transmembrane region" description="Helical" evidence="5">
    <location>
        <begin position="239"/>
        <end position="258"/>
    </location>
</feature>
<comment type="caution">
    <text evidence="6">The sequence shown here is derived from an EMBL/GenBank/DDBJ whole genome shotgun (WGS) entry which is preliminary data.</text>
</comment>
<accession>A0A943HHU2</accession>
<dbReference type="Pfam" id="PF02535">
    <property type="entry name" value="Zip"/>
    <property type="match status" value="1"/>
</dbReference>
<feature type="transmembrane region" description="Helical" evidence="5">
    <location>
        <begin position="32"/>
        <end position="50"/>
    </location>
</feature>
<evidence type="ECO:0000256" key="2">
    <source>
        <dbReference type="ARBA" id="ARBA00022692"/>
    </source>
</evidence>
<feature type="transmembrane region" description="Helical" evidence="5">
    <location>
        <begin position="148"/>
        <end position="169"/>
    </location>
</feature>
<dbReference type="PANTHER" id="PTHR11040">
    <property type="entry name" value="ZINC/IRON TRANSPORTER"/>
    <property type="match status" value="1"/>
</dbReference>
<keyword evidence="3 5" id="KW-1133">Transmembrane helix</keyword>
<dbReference type="EMBL" id="JAGZGG010000014">
    <property type="protein sequence ID" value="MBS5332328.1"/>
    <property type="molecule type" value="Genomic_DNA"/>
</dbReference>
<feature type="transmembrane region" description="Helical" evidence="5">
    <location>
        <begin position="6"/>
        <end position="25"/>
    </location>
</feature>
<organism evidence="6 7">
    <name type="scientific">Subdoligranulum variabile</name>
    <dbReference type="NCBI Taxonomy" id="214851"/>
    <lineage>
        <taxon>Bacteria</taxon>
        <taxon>Bacillati</taxon>
        <taxon>Bacillota</taxon>
        <taxon>Clostridia</taxon>
        <taxon>Eubacteriales</taxon>
        <taxon>Oscillospiraceae</taxon>
        <taxon>Subdoligranulum</taxon>
    </lineage>
</organism>